<dbReference type="InterPro" id="IPR001374">
    <property type="entry name" value="R3H_dom"/>
</dbReference>
<protein>
    <submittedName>
        <fullName evidence="5">Uncharacterized protein</fullName>
    </submittedName>
</protein>
<comment type="caution">
    <text evidence="5">The sequence shown here is derived from an EMBL/GenBank/DDBJ whole genome shotgun (WGS) entry which is preliminary data.</text>
</comment>
<proteinExistence type="predicted"/>
<dbReference type="AlphaFoldDB" id="A0AAD8KKE3"/>
<feature type="compositionally biased region" description="Polar residues" evidence="2">
    <location>
        <begin position="38"/>
        <end position="52"/>
    </location>
</feature>
<feature type="compositionally biased region" description="Polar residues" evidence="2">
    <location>
        <begin position="239"/>
        <end position="258"/>
    </location>
</feature>
<dbReference type="PROSITE" id="PS51061">
    <property type="entry name" value="R3H"/>
    <property type="match status" value="1"/>
</dbReference>
<feature type="domain" description="R3H" evidence="3">
    <location>
        <begin position="89"/>
        <end position="158"/>
    </location>
</feature>
<evidence type="ECO:0000256" key="2">
    <source>
        <dbReference type="SAM" id="MobiDB-lite"/>
    </source>
</evidence>
<dbReference type="PANTHER" id="PTHR15672">
    <property type="entry name" value="CAMP-REGULATED PHOSPHOPROTEIN 21 RELATED R3H DOMAIN CONTAINING PROTEIN"/>
    <property type="match status" value="1"/>
</dbReference>
<dbReference type="EMBL" id="JAUHHV010000006">
    <property type="protein sequence ID" value="KAK1421195.1"/>
    <property type="molecule type" value="Genomic_DNA"/>
</dbReference>
<dbReference type="InterPro" id="IPR036867">
    <property type="entry name" value="R3H_dom_sf"/>
</dbReference>
<dbReference type="Pfam" id="PF12752">
    <property type="entry name" value="SUZ"/>
    <property type="match status" value="1"/>
</dbReference>
<keyword evidence="6" id="KW-1185">Reference proteome</keyword>
<accession>A0AAD8KKE3</accession>
<dbReference type="CDD" id="cd02642">
    <property type="entry name" value="R3H_encore_like"/>
    <property type="match status" value="1"/>
</dbReference>
<dbReference type="SUPFAM" id="SSF82708">
    <property type="entry name" value="R3H domain"/>
    <property type="match status" value="1"/>
</dbReference>
<dbReference type="PANTHER" id="PTHR15672:SF8">
    <property type="entry name" value="PROTEIN ENCORE"/>
    <property type="match status" value="1"/>
</dbReference>
<dbReference type="Pfam" id="PF01424">
    <property type="entry name" value="R3H"/>
    <property type="match status" value="1"/>
</dbReference>
<dbReference type="GO" id="GO:0003676">
    <property type="term" value="F:nucleic acid binding"/>
    <property type="evidence" value="ECO:0007669"/>
    <property type="project" value="UniProtKB-UniRule"/>
</dbReference>
<feature type="domain" description="SUZ" evidence="4">
    <location>
        <begin position="161"/>
        <end position="235"/>
    </location>
</feature>
<evidence type="ECO:0000256" key="1">
    <source>
        <dbReference type="ARBA" id="ARBA00022553"/>
    </source>
</evidence>
<organism evidence="5 6">
    <name type="scientific">Tagetes erecta</name>
    <name type="common">African marigold</name>
    <dbReference type="NCBI Taxonomy" id="13708"/>
    <lineage>
        <taxon>Eukaryota</taxon>
        <taxon>Viridiplantae</taxon>
        <taxon>Streptophyta</taxon>
        <taxon>Embryophyta</taxon>
        <taxon>Tracheophyta</taxon>
        <taxon>Spermatophyta</taxon>
        <taxon>Magnoliopsida</taxon>
        <taxon>eudicotyledons</taxon>
        <taxon>Gunneridae</taxon>
        <taxon>Pentapetalae</taxon>
        <taxon>asterids</taxon>
        <taxon>campanulids</taxon>
        <taxon>Asterales</taxon>
        <taxon>Asteraceae</taxon>
        <taxon>Asteroideae</taxon>
        <taxon>Heliantheae alliance</taxon>
        <taxon>Tageteae</taxon>
        <taxon>Tagetes</taxon>
    </lineage>
</organism>
<sequence>MAGSVNDVGGLITAPPEVAELDATMNRLTISSKRHNNSDSTSTATVHSSSEFATDCSAPDRSSTDGALENLVNSVDQFLREALQNPRERLSVLRMEQDVEKFITDRSQHQMEFQQLPTSYLRLAAHRVAQHYSLHSMVLLDNTLPDGSGSRIIISKTSESRLPLIRLADIPFNMPTEDNLNSNAVKVAIKQRLTKQSQVGGGPNSNSFKNNSSKSVEERKEEYNRARARIFSSTSSSSETRTQEVLQHNHSTLTTSKIEASDPVVSTSVASSAGSSRPGRTRTEKEPVVRPRSNSRVAIFRDHDVERKDPDYNRNYDRQFQLYAQRFDSGFGFNGGSYRIQPMYTPVMNYNSEFPQLGSVHRPPISTEHQPCLFPQHLPGPWVPSSSPSIIGYRPPDAMMTPFSPNHVGPHTISTLHMQYPFQRPGMTFINPFEQVHQHYAQSLQRQPDTSFGLARPR</sequence>
<dbReference type="InterPro" id="IPR051937">
    <property type="entry name" value="R3H_domain_containing"/>
</dbReference>
<dbReference type="Proteomes" id="UP001229421">
    <property type="component" value="Unassembled WGS sequence"/>
</dbReference>
<evidence type="ECO:0000313" key="5">
    <source>
        <dbReference type="EMBL" id="KAK1421195.1"/>
    </source>
</evidence>
<evidence type="ECO:0000313" key="6">
    <source>
        <dbReference type="Proteomes" id="UP001229421"/>
    </source>
</evidence>
<feature type="region of interest" description="Disordered" evidence="2">
    <location>
        <begin position="32"/>
        <end position="65"/>
    </location>
</feature>
<reference evidence="5" key="1">
    <citation type="journal article" date="2023" name="bioRxiv">
        <title>Improved chromosome-level genome assembly for marigold (Tagetes erecta).</title>
        <authorList>
            <person name="Jiang F."/>
            <person name="Yuan L."/>
            <person name="Wang S."/>
            <person name="Wang H."/>
            <person name="Xu D."/>
            <person name="Wang A."/>
            <person name="Fan W."/>
        </authorList>
    </citation>
    <scope>NUCLEOTIDE SEQUENCE</scope>
    <source>
        <strain evidence="5">WSJ</strain>
        <tissue evidence="5">Leaf</tissue>
    </source>
</reference>
<gene>
    <name evidence="5" type="ORF">QVD17_23359</name>
</gene>
<keyword evidence="1" id="KW-0597">Phosphoprotein</keyword>
<dbReference type="PROSITE" id="PS51673">
    <property type="entry name" value="SUZ"/>
    <property type="match status" value="1"/>
</dbReference>
<feature type="compositionally biased region" description="Low complexity" evidence="2">
    <location>
        <begin position="261"/>
        <end position="278"/>
    </location>
</feature>
<dbReference type="SMART" id="SM00393">
    <property type="entry name" value="R3H"/>
    <property type="match status" value="1"/>
</dbReference>
<dbReference type="InterPro" id="IPR024771">
    <property type="entry name" value="SUZ"/>
</dbReference>
<feature type="compositionally biased region" description="Low complexity" evidence="2">
    <location>
        <begin position="204"/>
        <end position="214"/>
    </location>
</feature>
<evidence type="ECO:0000259" key="3">
    <source>
        <dbReference type="PROSITE" id="PS51061"/>
    </source>
</evidence>
<feature type="region of interest" description="Disordered" evidence="2">
    <location>
        <begin position="194"/>
        <end position="294"/>
    </location>
</feature>
<evidence type="ECO:0000259" key="4">
    <source>
        <dbReference type="PROSITE" id="PS51673"/>
    </source>
</evidence>
<feature type="compositionally biased region" description="Basic and acidic residues" evidence="2">
    <location>
        <begin position="215"/>
        <end position="225"/>
    </location>
</feature>
<name>A0AAD8KKE3_TARER</name>
<dbReference type="Gene3D" id="3.30.1370.50">
    <property type="entry name" value="R3H-like domain"/>
    <property type="match status" value="1"/>
</dbReference>